<dbReference type="NCBIfam" id="TIGR00254">
    <property type="entry name" value="GGDEF"/>
    <property type="match status" value="1"/>
</dbReference>
<dbReference type="InterPro" id="IPR000160">
    <property type="entry name" value="GGDEF_dom"/>
</dbReference>
<dbReference type="AlphaFoldDB" id="A0A094L003"/>
<dbReference type="CDD" id="cd01949">
    <property type="entry name" value="GGDEF"/>
    <property type="match status" value="1"/>
</dbReference>
<evidence type="ECO:0000256" key="3">
    <source>
        <dbReference type="ARBA" id="ARBA00034247"/>
    </source>
</evidence>
<sequence>MELHLPTLVVTAVGLNVLLGILMLVIYQVRRTQKSFLTWACACFVFALAAVAASLRVYIDQPWLTIFTADVLIVLSPLLALHGLRQYQQQAPVSLKLVALVISYTALPLVLLYHAPIHAQTFTSVVCASVYLFAAVYILTIRQAPALTKAVLFLLFLVHGGLMLGMAGMLFQNLSAAKIAMIEPILNLMLMTHLYLTTGTAMLFPVFAFSLSEQRLLELANFDDLTKMYNRRAFWERSSLLLAKNRLLRKPFAVLMIDVDYFKAINDRYGHAAGDACLKRIADIIREHLREQDVAARVGGEEFAVAMPNADHNQAELLGMQICQQVEQEKFEVAGQKIKLTVSIGIIYSSNSRRELAELLNAADTALYDAKASGRNRLVFG</sequence>
<dbReference type="GO" id="GO:0052621">
    <property type="term" value="F:diguanylate cyclase activity"/>
    <property type="evidence" value="ECO:0007669"/>
    <property type="project" value="UniProtKB-EC"/>
</dbReference>
<evidence type="ECO:0000256" key="1">
    <source>
        <dbReference type="ARBA" id="ARBA00001946"/>
    </source>
</evidence>
<dbReference type="PROSITE" id="PS50887">
    <property type="entry name" value="GGDEF"/>
    <property type="match status" value="1"/>
</dbReference>
<organism evidence="6 7">
    <name type="scientific">Pseudidiomarina atlantica</name>
    <dbReference type="NCBI Taxonomy" id="1517416"/>
    <lineage>
        <taxon>Bacteria</taxon>
        <taxon>Pseudomonadati</taxon>
        <taxon>Pseudomonadota</taxon>
        <taxon>Gammaproteobacteria</taxon>
        <taxon>Alteromonadales</taxon>
        <taxon>Idiomarinaceae</taxon>
        <taxon>Pseudidiomarina</taxon>
    </lineage>
</organism>
<feature type="domain" description="GGDEF" evidence="5">
    <location>
        <begin position="250"/>
        <end position="381"/>
    </location>
</feature>
<dbReference type="Gene3D" id="3.30.70.270">
    <property type="match status" value="1"/>
</dbReference>
<feature type="transmembrane region" description="Helical" evidence="4">
    <location>
        <begin position="93"/>
        <end position="115"/>
    </location>
</feature>
<evidence type="ECO:0000313" key="6">
    <source>
        <dbReference type="EMBL" id="KFZ27893.1"/>
    </source>
</evidence>
<reference evidence="6 7" key="1">
    <citation type="submission" date="2014-06" db="EMBL/GenBank/DDBJ databases">
        <title>Draft genome sequence of Idiomarina sp. MCCC 1A10513.</title>
        <authorList>
            <person name="Du J."/>
            <person name="Lai Q."/>
            <person name="Shao Z."/>
        </authorList>
    </citation>
    <scope>NUCLEOTIDE SEQUENCE [LARGE SCALE GENOMIC DNA]</scope>
    <source>
        <strain evidence="6 7">MCCC 1A10513</strain>
    </source>
</reference>
<dbReference type="eggNOG" id="COG3706">
    <property type="taxonomic scope" value="Bacteria"/>
</dbReference>
<gene>
    <name evidence="6" type="ORF">IDAT_11490</name>
</gene>
<comment type="catalytic activity">
    <reaction evidence="3">
        <text>2 GTP = 3',3'-c-di-GMP + 2 diphosphate</text>
        <dbReference type="Rhea" id="RHEA:24898"/>
        <dbReference type="ChEBI" id="CHEBI:33019"/>
        <dbReference type="ChEBI" id="CHEBI:37565"/>
        <dbReference type="ChEBI" id="CHEBI:58805"/>
        <dbReference type="EC" id="2.7.7.65"/>
    </reaction>
</comment>
<feature type="transmembrane region" description="Helical" evidence="4">
    <location>
        <begin position="151"/>
        <end position="172"/>
    </location>
</feature>
<dbReference type="Pfam" id="PF00990">
    <property type="entry name" value="GGDEF"/>
    <property type="match status" value="1"/>
</dbReference>
<dbReference type="GO" id="GO:1902201">
    <property type="term" value="P:negative regulation of bacterial-type flagellum-dependent cell motility"/>
    <property type="evidence" value="ECO:0007669"/>
    <property type="project" value="TreeGrafter"/>
</dbReference>
<keyword evidence="4" id="KW-0812">Transmembrane</keyword>
<evidence type="ECO:0000259" key="5">
    <source>
        <dbReference type="PROSITE" id="PS50887"/>
    </source>
</evidence>
<feature type="transmembrane region" description="Helical" evidence="4">
    <location>
        <begin position="63"/>
        <end position="81"/>
    </location>
</feature>
<name>A0A094L003_9GAMM</name>
<dbReference type="PANTHER" id="PTHR45138:SF9">
    <property type="entry name" value="DIGUANYLATE CYCLASE DGCM-RELATED"/>
    <property type="match status" value="1"/>
</dbReference>
<protein>
    <recommendedName>
        <fullName evidence="2">diguanylate cyclase</fullName>
        <ecNumber evidence="2">2.7.7.65</ecNumber>
    </recommendedName>
</protein>
<evidence type="ECO:0000313" key="7">
    <source>
        <dbReference type="Proteomes" id="UP000053718"/>
    </source>
</evidence>
<dbReference type="GO" id="GO:0005886">
    <property type="term" value="C:plasma membrane"/>
    <property type="evidence" value="ECO:0007669"/>
    <property type="project" value="TreeGrafter"/>
</dbReference>
<evidence type="ECO:0000256" key="4">
    <source>
        <dbReference type="SAM" id="Phobius"/>
    </source>
</evidence>
<dbReference type="SMART" id="SM00267">
    <property type="entry name" value="GGDEF"/>
    <property type="match status" value="1"/>
</dbReference>
<dbReference type="InterPro" id="IPR050469">
    <property type="entry name" value="Diguanylate_Cyclase"/>
</dbReference>
<dbReference type="RefSeq" id="WP_034733755.1">
    <property type="nucleotide sequence ID" value="NZ_JPIN01000013.1"/>
</dbReference>
<dbReference type="STRING" id="1517416.IDAT_11490"/>
<dbReference type="PANTHER" id="PTHR45138">
    <property type="entry name" value="REGULATORY COMPONENTS OF SENSORY TRANSDUCTION SYSTEM"/>
    <property type="match status" value="1"/>
</dbReference>
<dbReference type="SUPFAM" id="SSF55073">
    <property type="entry name" value="Nucleotide cyclase"/>
    <property type="match status" value="1"/>
</dbReference>
<comment type="cofactor">
    <cofactor evidence="1">
        <name>Mg(2+)</name>
        <dbReference type="ChEBI" id="CHEBI:18420"/>
    </cofactor>
</comment>
<dbReference type="GO" id="GO:0043709">
    <property type="term" value="P:cell adhesion involved in single-species biofilm formation"/>
    <property type="evidence" value="ECO:0007669"/>
    <property type="project" value="TreeGrafter"/>
</dbReference>
<dbReference type="OrthoDB" id="9813903at2"/>
<dbReference type="InterPro" id="IPR043128">
    <property type="entry name" value="Rev_trsase/Diguanyl_cyclase"/>
</dbReference>
<dbReference type="InterPro" id="IPR029787">
    <property type="entry name" value="Nucleotide_cyclase"/>
</dbReference>
<keyword evidence="4" id="KW-0472">Membrane</keyword>
<feature type="transmembrane region" description="Helical" evidence="4">
    <location>
        <begin position="6"/>
        <end position="29"/>
    </location>
</feature>
<evidence type="ECO:0000256" key="2">
    <source>
        <dbReference type="ARBA" id="ARBA00012528"/>
    </source>
</evidence>
<keyword evidence="7" id="KW-1185">Reference proteome</keyword>
<dbReference type="EMBL" id="JPIN01000013">
    <property type="protein sequence ID" value="KFZ27893.1"/>
    <property type="molecule type" value="Genomic_DNA"/>
</dbReference>
<proteinExistence type="predicted"/>
<dbReference type="FunFam" id="3.30.70.270:FF:000001">
    <property type="entry name" value="Diguanylate cyclase domain protein"/>
    <property type="match status" value="1"/>
</dbReference>
<dbReference type="EC" id="2.7.7.65" evidence="2"/>
<accession>A0A094L003</accession>
<feature type="transmembrane region" description="Helical" evidence="4">
    <location>
        <begin position="36"/>
        <end position="57"/>
    </location>
</feature>
<dbReference type="Proteomes" id="UP000053718">
    <property type="component" value="Unassembled WGS sequence"/>
</dbReference>
<comment type="caution">
    <text evidence="6">The sequence shown here is derived from an EMBL/GenBank/DDBJ whole genome shotgun (WGS) entry which is preliminary data.</text>
</comment>
<keyword evidence="4" id="KW-1133">Transmembrane helix</keyword>
<feature type="transmembrane region" description="Helical" evidence="4">
    <location>
        <begin position="192"/>
        <end position="211"/>
    </location>
</feature>
<feature type="transmembrane region" description="Helical" evidence="4">
    <location>
        <begin position="121"/>
        <end position="139"/>
    </location>
</feature>